<dbReference type="InterPro" id="IPR023796">
    <property type="entry name" value="Serpin_dom"/>
</dbReference>
<dbReference type="Proteomes" id="UP000289738">
    <property type="component" value="Chromosome B01"/>
</dbReference>
<evidence type="ECO:0000313" key="4">
    <source>
        <dbReference type="Proteomes" id="UP000289738"/>
    </source>
</evidence>
<organism evidence="3 4">
    <name type="scientific">Arachis hypogaea</name>
    <name type="common">Peanut</name>
    <dbReference type="NCBI Taxonomy" id="3818"/>
    <lineage>
        <taxon>Eukaryota</taxon>
        <taxon>Viridiplantae</taxon>
        <taxon>Streptophyta</taxon>
        <taxon>Embryophyta</taxon>
        <taxon>Tracheophyta</taxon>
        <taxon>Spermatophyta</taxon>
        <taxon>Magnoliopsida</taxon>
        <taxon>eudicotyledons</taxon>
        <taxon>Gunneridae</taxon>
        <taxon>Pentapetalae</taxon>
        <taxon>rosids</taxon>
        <taxon>fabids</taxon>
        <taxon>Fabales</taxon>
        <taxon>Fabaceae</taxon>
        <taxon>Papilionoideae</taxon>
        <taxon>50 kb inversion clade</taxon>
        <taxon>dalbergioids sensu lato</taxon>
        <taxon>Dalbergieae</taxon>
        <taxon>Pterocarpus clade</taxon>
        <taxon>Arachis</taxon>
    </lineage>
</organism>
<feature type="domain" description="Serpin" evidence="2">
    <location>
        <begin position="1"/>
        <end position="147"/>
    </location>
</feature>
<dbReference type="InterPro" id="IPR023795">
    <property type="entry name" value="Serpin_CS"/>
</dbReference>
<accession>A0A445APG1</accession>
<dbReference type="InterPro" id="IPR036186">
    <property type="entry name" value="Serpin_sf"/>
</dbReference>
<keyword evidence="4" id="KW-1185">Reference proteome</keyword>
<evidence type="ECO:0000256" key="1">
    <source>
        <dbReference type="ARBA" id="ARBA00009500"/>
    </source>
</evidence>
<dbReference type="InterPro" id="IPR042185">
    <property type="entry name" value="Serpin_sf_2"/>
</dbReference>
<protein>
    <recommendedName>
        <fullName evidence="2">Serpin domain-containing protein</fullName>
    </recommendedName>
</protein>
<dbReference type="InterPro" id="IPR042178">
    <property type="entry name" value="Serpin_sf_1"/>
</dbReference>
<dbReference type="GO" id="GO:0004867">
    <property type="term" value="F:serine-type endopeptidase inhibitor activity"/>
    <property type="evidence" value="ECO:0007669"/>
    <property type="project" value="InterPro"/>
</dbReference>
<dbReference type="PANTHER" id="PTHR11461:SF211">
    <property type="entry name" value="GH10112P-RELATED"/>
    <property type="match status" value="1"/>
</dbReference>
<dbReference type="Gene3D" id="2.30.39.10">
    <property type="entry name" value="Alpha-1-antitrypsin, domain 1"/>
    <property type="match status" value="1"/>
</dbReference>
<sequence length="147" mass="16359">MYMVLPDAMDGVSALLEKVSFESGFLERKLPHQKVLVGDFRIPKVHISFELEASNVLKELGVVLPFKGGDLTEMVNSFVSQNLYVFSIYHKSFVEVNEDGTEAAAASVVTMKLTGSVRFPTRIDFVADHPFLFLIREDLTGTVLFIG</sequence>
<dbReference type="SUPFAM" id="SSF56574">
    <property type="entry name" value="Serpins"/>
    <property type="match status" value="1"/>
</dbReference>
<name>A0A445APG1_ARAHY</name>
<dbReference type="AlphaFoldDB" id="A0A445APG1"/>
<proteinExistence type="inferred from homology"/>
<comment type="similarity">
    <text evidence="1">Belongs to the serpin family.</text>
</comment>
<evidence type="ECO:0000313" key="3">
    <source>
        <dbReference type="EMBL" id="RYR28326.1"/>
    </source>
</evidence>
<reference evidence="3 4" key="1">
    <citation type="submission" date="2019-01" db="EMBL/GenBank/DDBJ databases">
        <title>Sequencing of cultivated peanut Arachis hypogaea provides insights into genome evolution and oil improvement.</title>
        <authorList>
            <person name="Chen X."/>
        </authorList>
    </citation>
    <scope>NUCLEOTIDE SEQUENCE [LARGE SCALE GENOMIC DNA]</scope>
    <source>
        <strain evidence="4">cv. Fuhuasheng</strain>
        <tissue evidence="3">Leaves</tissue>
    </source>
</reference>
<dbReference type="EMBL" id="SDMP01000011">
    <property type="protein sequence ID" value="RYR28326.1"/>
    <property type="molecule type" value="Genomic_DNA"/>
</dbReference>
<dbReference type="STRING" id="3818.A0A445APG1"/>
<dbReference type="InterPro" id="IPR000215">
    <property type="entry name" value="Serpin_fam"/>
</dbReference>
<dbReference type="GO" id="GO:0005615">
    <property type="term" value="C:extracellular space"/>
    <property type="evidence" value="ECO:0007669"/>
    <property type="project" value="InterPro"/>
</dbReference>
<dbReference type="Gene3D" id="3.30.497.10">
    <property type="entry name" value="Antithrombin, subunit I, domain 2"/>
    <property type="match status" value="1"/>
</dbReference>
<dbReference type="PROSITE" id="PS00284">
    <property type="entry name" value="SERPIN"/>
    <property type="match status" value="1"/>
</dbReference>
<dbReference type="Pfam" id="PF00079">
    <property type="entry name" value="Serpin"/>
    <property type="match status" value="1"/>
</dbReference>
<comment type="caution">
    <text evidence="3">The sequence shown here is derived from an EMBL/GenBank/DDBJ whole genome shotgun (WGS) entry which is preliminary data.</text>
</comment>
<evidence type="ECO:0000259" key="2">
    <source>
        <dbReference type="Pfam" id="PF00079"/>
    </source>
</evidence>
<dbReference type="PANTHER" id="PTHR11461">
    <property type="entry name" value="SERINE PROTEASE INHIBITOR, SERPIN"/>
    <property type="match status" value="1"/>
</dbReference>
<gene>
    <name evidence="3" type="ORF">Ahy_B01g052439</name>
</gene>